<dbReference type="EMBL" id="UINC01166982">
    <property type="protein sequence ID" value="SVD69226.1"/>
    <property type="molecule type" value="Genomic_DNA"/>
</dbReference>
<reference evidence="1" key="1">
    <citation type="submission" date="2018-05" db="EMBL/GenBank/DDBJ databases">
        <authorList>
            <person name="Lanie J.A."/>
            <person name="Ng W.-L."/>
            <person name="Kazmierczak K.M."/>
            <person name="Andrzejewski T.M."/>
            <person name="Davidsen T.M."/>
            <person name="Wayne K.J."/>
            <person name="Tettelin H."/>
            <person name="Glass J.I."/>
            <person name="Rusch D."/>
            <person name="Podicherti R."/>
            <person name="Tsui H.-C.T."/>
            <person name="Winkler M.E."/>
        </authorList>
    </citation>
    <scope>NUCLEOTIDE SEQUENCE</scope>
</reference>
<sequence length="107" mass="12830">CFCAHPYVEKMLELTHRIQINVARAKNNTNWHTEPWMGMVRVSFGIYNTQLDVDHFIHALQDIIKKQNEYTSHYTINDHGDYEHKTFQFSCNEYFSLSQNVKDELKY</sequence>
<protein>
    <recommendedName>
        <fullName evidence="2">Aminotransferase class V domain-containing protein</fullName>
    </recommendedName>
</protein>
<organism evidence="1">
    <name type="scientific">marine metagenome</name>
    <dbReference type="NCBI Taxonomy" id="408172"/>
    <lineage>
        <taxon>unclassified sequences</taxon>
        <taxon>metagenomes</taxon>
        <taxon>ecological metagenomes</taxon>
    </lineage>
</organism>
<evidence type="ECO:0000313" key="1">
    <source>
        <dbReference type="EMBL" id="SVD69226.1"/>
    </source>
</evidence>
<dbReference type="SUPFAM" id="SSF53383">
    <property type="entry name" value="PLP-dependent transferases"/>
    <property type="match status" value="1"/>
</dbReference>
<evidence type="ECO:0008006" key="2">
    <source>
        <dbReference type="Google" id="ProtNLM"/>
    </source>
</evidence>
<gene>
    <name evidence="1" type="ORF">METZ01_LOCUS422080</name>
</gene>
<dbReference type="InterPro" id="IPR015424">
    <property type="entry name" value="PyrdxlP-dep_Trfase"/>
</dbReference>
<dbReference type="Gene3D" id="3.90.1150.10">
    <property type="entry name" value="Aspartate Aminotransferase, domain 1"/>
    <property type="match status" value="1"/>
</dbReference>
<feature type="non-terminal residue" evidence="1">
    <location>
        <position position="1"/>
    </location>
</feature>
<dbReference type="InterPro" id="IPR015422">
    <property type="entry name" value="PyrdxlP-dep_Trfase_small"/>
</dbReference>
<proteinExistence type="predicted"/>
<dbReference type="AlphaFoldDB" id="A0A382XDI1"/>
<accession>A0A382XDI1</accession>
<name>A0A382XDI1_9ZZZZ</name>